<dbReference type="GO" id="GO:0009279">
    <property type="term" value="C:cell outer membrane"/>
    <property type="evidence" value="ECO:0007669"/>
    <property type="project" value="UniProtKB-SubCell"/>
</dbReference>
<keyword evidence="8 12" id="KW-0798">TonB box</keyword>
<feature type="chain" id="PRO_5010270968" evidence="14">
    <location>
        <begin position="21"/>
        <end position="1076"/>
    </location>
</feature>
<dbReference type="InterPro" id="IPR023996">
    <property type="entry name" value="TonB-dep_OMP_SusC/RagA"/>
</dbReference>
<dbReference type="SUPFAM" id="SSF56935">
    <property type="entry name" value="Porins"/>
    <property type="match status" value="1"/>
</dbReference>
<evidence type="ECO:0000256" key="9">
    <source>
        <dbReference type="ARBA" id="ARBA00023136"/>
    </source>
</evidence>
<dbReference type="GO" id="GO:0006826">
    <property type="term" value="P:iron ion transport"/>
    <property type="evidence" value="ECO:0007669"/>
    <property type="project" value="UniProtKB-KW"/>
</dbReference>
<dbReference type="InterPro" id="IPR012910">
    <property type="entry name" value="Plug_dom"/>
</dbReference>
<dbReference type="NCBIfam" id="TIGR04056">
    <property type="entry name" value="OMP_RagA_SusC"/>
    <property type="match status" value="1"/>
</dbReference>
<organism evidence="17 18">
    <name type="scientific">Xylanibacter ruminicola</name>
    <name type="common">Prevotella ruminicola</name>
    <dbReference type="NCBI Taxonomy" id="839"/>
    <lineage>
        <taxon>Bacteria</taxon>
        <taxon>Pseudomonadati</taxon>
        <taxon>Bacteroidota</taxon>
        <taxon>Bacteroidia</taxon>
        <taxon>Bacteroidales</taxon>
        <taxon>Prevotellaceae</taxon>
        <taxon>Xylanibacter</taxon>
    </lineage>
</organism>
<feature type="domain" description="TonB-dependent receptor plug" evidence="16">
    <location>
        <begin position="121"/>
        <end position="238"/>
    </location>
</feature>
<dbReference type="RefSeq" id="WP_074759794.1">
    <property type="nucleotide sequence ID" value="NZ_FNRF01000001.1"/>
</dbReference>
<dbReference type="InterPro" id="IPR000531">
    <property type="entry name" value="Beta-barrel_TonB"/>
</dbReference>
<dbReference type="AlphaFoldDB" id="A0A1H3X9Y5"/>
<evidence type="ECO:0000256" key="8">
    <source>
        <dbReference type="ARBA" id="ARBA00023077"/>
    </source>
</evidence>
<dbReference type="Gene3D" id="2.170.130.10">
    <property type="entry name" value="TonB-dependent receptor, plug domain"/>
    <property type="match status" value="1"/>
</dbReference>
<keyword evidence="2 11" id="KW-0813">Transport</keyword>
<feature type="compositionally biased region" description="Polar residues" evidence="13">
    <location>
        <begin position="690"/>
        <end position="699"/>
    </location>
</feature>
<evidence type="ECO:0000256" key="5">
    <source>
        <dbReference type="ARBA" id="ARBA00022692"/>
    </source>
</evidence>
<evidence type="ECO:0000313" key="17">
    <source>
        <dbReference type="EMBL" id="SDZ96169.1"/>
    </source>
</evidence>
<dbReference type="Proteomes" id="UP000182257">
    <property type="component" value="Unassembled WGS sequence"/>
</dbReference>
<dbReference type="OrthoDB" id="9768177at2"/>
<evidence type="ECO:0000256" key="4">
    <source>
        <dbReference type="ARBA" id="ARBA00022496"/>
    </source>
</evidence>
<dbReference type="Pfam" id="PF07715">
    <property type="entry name" value="Plug"/>
    <property type="match status" value="1"/>
</dbReference>
<evidence type="ECO:0000313" key="18">
    <source>
        <dbReference type="Proteomes" id="UP000182257"/>
    </source>
</evidence>
<dbReference type="PROSITE" id="PS52016">
    <property type="entry name" value="TONB_DEPENDENT_REC_3"/>
    <property type="match status" value="1"/>
</dbReference>
<comment type="similarity">
    <text evidence="11 12">Belongs to the TonB-dependent receptor family.</text>
</comment>
<reference evidence="17 18" key="1">
    <citation type="submission" date="2016-10" db="EMBL/GenBank/DDBJ databases">
        <authorList>
            <person name="de Groot N.N."/>
        </authorList>
    </citation>
    <scope>NUCLEOTIDE SEQUENCE [LARGE SCALE GENOMIC DNA]</scope>
    <source>
        <strain evidence="17 18">D31d</strain>
    </source>
</reference>
<dbReference type="SUPFAM" id="SSF49464">
    <property type="entry name" value="Carboxypeptidase regulatory domain-like"/>
    <property type="match status" value="1"/>
</dbReference>
<evidence type="ECO:0000256" key="3">
    <source>
        <dbReference type="ARBA" id="ARBA00022452"/>
    </source>
</evidence>
<feature type="signal peptide" evidence="14">
    <location>
        <begin position="1"/>
        <end position="20"/>
    </location>
</feature>
<keyword evidence="14" id="KW-0732">Signal</keyword>
<keyword evidence="9 11" id="KW-0472">Membrane</keyword>
<protein>
    <submittedName>
        <fullName evidence="17">TonB-linked outer membrane protein, SusC/RagA family</fullName>
    </submittedName>
</protein>
<dbReference type="Gene3D" id="2.60.40.1120">
    <property type="entry name" value="Carboxypeptidase-like, regulatory domain"/>
    <property type="match status" value="1"/>
</dbReference>
<dbReference type="Pfam" id="PF13715">
    <property type="entry name" value="CarbopepD_reg_2"/>
    <property type="match status" value="1"/>
</dbReference>
<evidence type="ECO:0000256" key="11">
    <source>
        <dbReference type="PROSITE-ProRule" id="PRU01360"/>
    </source>
</evidence>
<comment type="subcellular location">
    <subcellularLocation>
        <location evidence="1 11">Cell outer membrane</location>
        <topology evidence="1 11">Multi-pass membrane protein</topology>
    </subcellularLocation>
</comment>
<keyword evidence="10 11" id="KW-0998">Cell outer membrane</keyword>
<dbReference type="InterPro" id="IPR023997">
    <property type="entry name" value="TonB-dep_OMP_SusC/RagA_CS"/>
</dbReference>
<proteinExistence type="inferred from homology"/>
<evidence type="ECO:0000259" key="16">
    <source>
        <dbReference type="Pfam" id="PF07715"/>
    </source>
</evidence>
<dbReference type="NCBIfam" id="TIGR04057">
    <property type="entry name" value="SusC_RagA_signa"/>
    <property type="match status" value="1"/>
</dbReference>
<dbReference type="PANTHER" id="PTHR32552">
    <property type="entry name" value="FERRICHROME IRON RECEPTOR-RELATED"/>
    <property type="match status" value="1"/>
</dbReference>
<dbReference type="Pfam" id="PF00593">
    <property type="entry name" value="TonB_dep_Rec_b-barrel"/>
    <property type="match status" value="1"/>
</dbReference>
<evidence type="ECO:0000259" key="15">
    <source>
        <dbReference type="Pfam" id="PF00593"/>
    </source>
</evidence>
<evidence type="ECO:0000256" key="13">
    <source>
        <dbReference type="SAM" id="MobiDB-lite"/>
    </source>
</evidence>
<evidence type="ECO:0000256" key="6">
    <source>
        <dbReference type="ARBA" id="ARBA00023004"/>
    </source>
</evidence>
<feature type="region of interest" description="Disordered" evidence="13">
    <location>
        <begin position="690"/>
        <end position="709"/>
    </location>
</feature>
<evidence type="ECO:0000256" key="12">
    <source>
        <dbReference type="RuleBase" id="RU003357"/>
    </source>
</evidence>
<keyword evidence="5 11" id="KW-0812">Transmembrane</keyword>
<evidence type="ECO:0000256" key="14">
    <source>
        <dbReference type="SAM" id="SignalP"/>
    </source>
</evidence>
<evidence type="ECO:0000256" key="1">
    <source>
        <dbReference type="ARBA" id="ARBA00004571"/>
    </source>
</evidence>
<dbReference type="InterPro" id="IPR036942">
    <property type="entry name" value="Beta-barrel_TonB_sf"/>
</dbReference>
<keyword evidence="7" id="KW-0406">Ion transport</keyword>
<keyword evidence="6" id="KW-0408">Iron</keyword>
<sequence length="1076" mass="118057">MVKRLFIATLVSIGPLVGFAQNLICGHITDVRTGEPLIGASVIVKSDKGKGVVTDVDGNFKLQTKFEAPLTLRVDFLGYRPLDVDVYDFDEPVQIALVEVPNYLNEVVVTALGISREKKALGYAAQGIDANQLSQGKENNLINSLAGKVAGVRITNTQGDVGSSRIVIRGETSIAGENQPLFIVDGIPVDNSQLNAQTQGRDPKNAIADLNSEDIESITVLKGPNAAALYGARAAHGAVVITTKNGKGAQQGLGVTVHSSTQFAQATSLPKFQNIFGQGAGGQFSYVDGKGAGVNDGVDESWGPRLDIGLLIPQFDSPIDANGNRTATPWVSHPNNVKDYFRTGITQNTGASIAKSGDNFLFRLGFNHEYQRSIVEGSSNHKSNVDLNVDYDLAKWLSVGATANYIIYKAPNIPGSAGATGSNYRANSTMLQYLWFGRQVDDASLREDYSRNWNASYYSNPYWSAYYNTYSQERHRLIGDIHATFHILKGLDLRFRTSTDWYQDRRKGKVKWGTSGTPYGKYEEDAYTVQENNTELTATYTKKLSDDFSLDALVGYNVRNKQYENNYQAAPRLAVADLYTLTNSRDQLTSSNYFYRLRQFGLYGSAQIGFRDWAFLNVTGRNDWSSTLPSGNNSYFYPSATASVLLTEALGLQSKVLNFLKLRGGWSQVGADADPYQLATVFTSETAFNGNPLQTTTGEGKNPNLKPERTSSWEVGFEARLFDNRARLDFSLYQTDSKDQILRLATTAASGYTSQVRNAGHIRNRGYEVQLGLTPIKTKDFLWDVDINYGHNKSEVIKLDAEGLISSYQLYSSGIQILATVGEAYGTLFGSAYTRDDQGRIVVDANGLPKVSSTSKILGKFSPDWIGGIQNTFKYKDLSLSFLIDASFGGSIFSNTNKTGRYTGVLESTLPGRDAEHGGLWYYIDGGNRIGISQPQYTISDGGLYYADINGNQTRVYQDGIIVDGVNENGQPNTTIVSAENYYHRLYNIAEANVYDASYVKLRELAITYQLPKSVYSLIGLQGASIGFIARNLWTIYKEADNIDPEAAITAGNAQGVEAYTLPTARTYGVNINIKF</sequence>
<evidence type="ECO:0000256" key="10">
    <source>
        <dbReference type="ARBA" id="ARBA00023237"/>
    </source>
</evidence>
<gene>
    <name evidence="17" type="ORF">SAMN05216462_0128</name>
</gene>
<dbReference type="InterPro" id="IPR008969">
    <property type="entry name" value="CarboxyPept-like_regulatory"/>
</dbReference>
<dbReference type="Gene3D" id="2.40.170.20">
    <property type="entry name" value="TonB-dependent receptor, beta-barrel domain"/>
    <property type="match status" value="1"/>
</dbReference>
<evidence type="ECO:0000256" key="2">
    <source>
        <dbReference type="ARBA" id="ARBA00022448"/>
    </source>
</evidence>
<dbReference type="InterPro" id="IPR039426">
    <property type="entry name" value="TonB-dep_rcpt-like"/>
</dbReference>
<dbReference type="EMBL" id="FNRF01000001">
    <property type="protein sequence ID" value="SDZ96169.1"/>
    <property type="molecule type" value="Genomic_DNA"/>
</dbReference>
<evidence type="ECO:0000256" key="7">
    <source>
        <dbReference type="ARBA" id="ARBA00023065"/>
    </source>
</evidence>
<keyword evidence="3 11" id="KW-1134">Transmembrane beta strand</keyword>
<feature type="domain" description="TonB-dependent receptor-like beta-barrel" evidence="15">
    <location>
        <begin position="435"/>
        <end position="903"/>
    </location>
</feature>
<dbReference type="PANTHER" id="PTHR32552:SF81">
    <property type="entry name" value="TONB-DEPENDENT OUTER MEMBRANE RECEPTOR"/>
    <property type="match status" value="1"/>
</dbReference>
<dbReference type="InterPro" id="IPR037066">
    <property type="entry name" value="Plug_dom_sf"/>
</dbReference>
<keyword evidence="4" id="KW-0410">Iron transport</keyword>
<accession>A0A1H3X9Y5</accession>
<name>A0A1H3X9Y5_XYLRU</name>